<dbReference type="RefSeq" id="WP_136579383.1">
    <property type="nucleotide sequence ID" value="NZ_STFF01000007.1"/>
</dbReference>
<dbReference type="Pfam" id="PF00326">
    <property type="entry name" value="Peptidase_S9"/>
    <property type="match status" value="1"/>
</dbReference>
<dbReference type="EMBL" id="STFF01000007">
    <property type="protein sequence ID" value="THU34739.1"/>
    <property type="molecule type" value="Genomic_DNA"/>
</dbReference>
<dbReference type="GO" id="GO:0004252">
    <property type="term" value="F:serine-type endopeptidase activity"/>
    <property type="evidence" value="ECO:0007669"/>
    <property type="project" value="TreeGrafter"/>
</dbReference>
<keyword evidence="4" id="KW-1185">Reference proteome</keyword>
<dbReference type="GO" id="GO:0006508">
    <property type="term" value="P:proteolysis"/>
    <property type="evidence" value="ECO:0007669"/>
    <property type="project" value="InterPro"/>
</dbReference>
<keyword evidence="1" id="KW-0378">Hydrolase</keyword>
<accession>A0A4S8HK83</accession>
<dbReference type="OrthoDB" id="9812921at2"/>
<dbReference type="PANTHER" id="PTHR42776">
    <property type="entry name" value="SERINE PEPTIDASE S9 FAMILY MEMBER"/>
    <property type="match status" value="1"/>
</dbReference>
<reference evidence="3 4" key="1">
    <citation type="submission" date="2019-04" db="EMBL/GenBank/DDBJ databases">
        <title>Niastella caeni sp. nov., isolated from activated sludge.</title>
        <authorList>
            <person name="Sheng M."/>
        </authorList>
    </citation>
    <scope>NUCLEOTIDE SEQUENCE [LARGE SCALE GENOMIC DNA]</scope>
    <source>
        <strain evidence="3 4">HX-2-15</strain>
    </source>
</reference>
<evidence type="ECO:0000256" key="1">
    <source>
        <dbReference type="ARBA" id="ARBA00022801"/>
    </source>
</evidence>
<gene>
    <name evidence="3" type="ORF">FAM09_22335</name>
</gene>
<dbReference type="Proteomes" id="UP000306918">
    <property type="component" value="Unassembled WGS sequence"/>
</dbReference>
<evidence type="ECO:0000313" key="4">
    <source>
        <dbReference type="Proteomes" id="UP000306918"/>
    </source>
</evidence>
<protein>
    <submittedName>
        <fullName evidence="3">S9 family peptidase</fullName>
    </submittedName>
</protein>
<sequence>MKLYFLTFTFLLFILNIFCQNYKQVVSKPPLDISAIKKWPKLESPAISNNGKYILYSIINQPVGKRTLVIQAVNNIWKREIVNATPILFTQNSQKLIFKSNDTLYILKLETNTLNFIPAINSFKWTRSHKGDWLSYQQMFQSNKLILWNLLTEKQQTFDSVFDYSFDNRGNVLLIETKRMQYNLSSISIQLVGLVDNKTYVIWNADTKSGVETKFTNVTFDNDGNQLAFIEQKQIDGQFTNAIWYYKRGMDKAVMRINKQSSGISPDMLIANSTLRFSENGRWMFFQLQKVHEKLIQDPNLVKVNVWSYKDVIIQTDQQKEANEKAYDAALNVQDNNIIKITQGEERIIKSRGDYVLIENSEVETKFWWDRTFNSNYLFSLKDGSKRFLVNGTKNIGYAFSFSPNEKFLVYFDQKLNKYFSYDLTTEKKYNISLSIPSELDNEYMRETEGLFFPVGIAGWFEKDRALLIYDNYDIWQVDPTSKMPPINITNGYGLKNHIKFRLVNEPELEGNVIKNNESLLLTAFNVQLKDNGFFQKTMGKGGNPELLTMGQFYYYVNFSQIPNGIPGVSTIAPIKANDSQTWIVERMAANEAPNYFLTQNFKSYTQITNLQPHKSYNWLTTELIDWKQLDETFSQGILYKPENFDPDKKYPIIFEYYDQRSFALNAYLQPELTSASINIPWFVSHGYLVFRPDFHFSIASTSGKTNGMNAYNTIVSCARFLANKPWVDSSRMAINGHSFGGGITNYLITHTQIFAAAAEAAGVSDGISSYLDGNYGDRQEGTEIGQGRRGTTPWQRPDLYETEVLRANQVTTPLLIMHNKADYAVPWIQGVEMFMALRRLGKKVWMLQYDDEGHVLSEKAAEDYTLRLTQFFDHYLKGYFPPKWMTEGISARLKGIVTGYELDKNGKKN</sequence>
<organism evidence="3 4">
    <name type="scientific">Niastella caeni</name>
    <dbReference type="NCBI Taxonomy" id="2569763"/>
    <lineage>
        <taxon>Bacteria</taxon>
        <taxon>Pseudomonadati</taxon>
        <taxon>Bacteroidota</taxon>
        <taxon>Chitinophagia</taxon>
        <taxon>Chitinophagales</taxon>
        <taxon>Chitinophagaceae</taxon>
        <taxon>Niastella</taxon>
    </lineage>
</organism>
<evidence type="ECO:0000259" key="2">
    <source>
        <dbReference type="Pfam" id="PF00326"/>
    </source>
</evidence>
<dbReference type="PANTHER" id="PTHR42776:SF27">
    <property type="entry name" value="DIPEPTIDYL PEPTIDASE FAMILY MEMBER 6"/>
    <property type="match status" value="1"/>
</dbReference>
<name>A0A4S8HK83_9BACT</name>
<dbReference type="InterPro" id="IPR001375">
    <property type="entry name" value="Peptidase_S9_cat"/>
</dbReference>
<proteinExistence type="predicted"/>
<dbReference type="InterPro" id="IPR029058">
    <property type="entry name" value="AB_hydrolase_fold"/>
</dbReference>
<dbReference type="SUPFAM" id="SSF82171">
    <property type="entry name" value="DPP6 N-terminal domain-like"/>
    <property type="match status" value="1"/>
</dbReference>
<evidence type="ECO:0000313" key="3">
    <source>
        <dbReference type="EMBL" id="THU34739.1"/>
    </source>
</evidence>
<dbReference type="Gene3D" id="3.40.50.1820">
    <property type="entry name" value="alpha/beta hydrolase"/>
    <property type="match status" value="1"/>
</dbReference>
<comment type="caution">
    <text evidence="3">The sequence shown here is derived from an EMBL/GenBank/DDBJ whole genome shotgun (WGS) entry which is preliminary data.</text>
</comment>
<dbReference type="AlphaFoldDB" id="A0A4S8HK83"/>
<dbReference type="SUPFAM" id="SSF53474">
    <property type="entry name" value="alpha/beta-Hydrolases"/>
    <property type="match status" value="1"/>
</dbReference>
<feature type="domain" description="Peptidase S9 prolyl oligopeptidase catalytic" evidence="2">
    <location>
        <begin position="702"/>
        <end position="878"/>
    </location>
</feature>